<evidence type="ECO:0000313" key="1">
    <source>
        <dbReference type="EMBL" id="GGX58856.1"/>
    </source>
</evidence>
<sequence>MQSFDLQRWDAASGKWVTFASRGTGIGHDLTVTGFDSVTASRLRAALTGQIATEQYTPAPTGTAVCRTERTGRNV</sequence>
<dbReference type="EMBL" id="BMVU01000003">
    <property type="protein sequence ID" value="GGX58856.1"/>
    <property type="molecule type" value="Genomic_DNA"/>
</dbReference>
<reference evidence="1" key="2">
    <citation type="submission" date="2020-09" db="EMBL/GenBank/DDBJ databases">
        <authorList>
            <person name="Sun Q."/>
            <person name="Ohkuma M."/>
        </authorList>
    </citation>
    <scope>NUCLEOTIDE SEQUENCE</scope>
    <source>
        <strain evidence="1">JCM 4790</strain>
    </source>
</reference>
<accession>A0A918KDD2</accession>
<dbReference type="Proteomes" id="UP000619244">
    <property type="component" value="Unassembled WGS sequence"/>
</dbReference>
<proteinExistence type="predicted"/>
<name>A0A918KDD2_9ACTN</name>
<protein>
    <submittedName>
        <fullName evidence="1">Uncharacterized protein</fullName>
    </submittedName>
</protein>
<dbReference type="Gene3D" id="2.60.120.260">
    <property type="entry name" value="Galactose-binding domain-like"/>
    <property type="match status" value="1"/>
</dbReference>
<reference evidence="1" key="1">
    <citation type="journal article" date="2014" name="Int. J. Syst. Evol. Microbiol.">
        <title>Complete genome sequence of Corynebacterium casei LMG S-19264T (=DSM 44701T), isolated from a smear-ripened cheese.</title>
        <authorList>
            <consortium name="US DOE Joint Genome Institute (JGI-PGF)"/>
            <person name="Walter F."/>
            <person name="Albersmeier A."/>
            <person name="Kalinowski J."/>
            <person name="Ruckert C."/>
        </authorList>
    </citation>
    <scope>NUCLEOTIDE SEQUENCE</scope>
    <source>
        <strain evidence="1">JCM 4790</strain>
    </source>
</reference>
<gene>
    <name evidence="1" type="ORF">GCM10010358_11240</name>
</gene>
<keyword evidence="2" id="KW-1185">Reference proteome</keyword>
<evidence type="ECO:0000313" key="2">
    <source>
        <dbReference type="Proteomes" id="UP000619244"/>
    </source>
</evidence>
<dbReference type="RefSeq" id="WP_190189048.1">
    <property type="nucleotide sequence ID" value="NZ_BMVU01000003.1"/>
</dbReference>
<organism evidence="1 2">
    <name type="scientific">Streptomyces minutiscleroticus</name>
    <dbReference type="NCBI Taxonomy" id="68238"/>
    <lineage>
        <taxon>Bacteria</taxon>
        <taxon>Bacillati</taxon>
        <taxon>Actinomycetota</taxon>
        <taxon>Actinomycetes</taxon>
        <taxon>Kitasatosporales</taxon>
        <taxon>Streptomycetaceae</taxon>
        <taxon>Streptomyces</taxon>
    </lineage>
</organism>
<comment type="caution">
    <text evidence="1">The sequence shown here is derived from an EMBL/GenBank/DDBJ whole genome shotgun (WGS) entry which is preliminary data.</text>
</comment>
<dbReference type="AlphaFoldDB" id="A0A918KDD2"/>